<dbReference type="GO" id="GO:0019843">
    <property type="term" value="F:rRNA binding"/>
    <property type="evidence" value="ECO:0007669"/>
    <property type="project" value="UniProtKB-UniRule"/>
</dbReference>
<proteinExistence type="inferred from homology"/>
<dbReference type="InterPro" id="IPR013025">
    <property type="entry name" value="Ribosomal_uL23-like"/>
</dbReference>
<dbReference type="Pfam" id="PF00276">
    <property type="entry name" value="Ribosomal_L23"/>
    <property type="match status" value="1"/>
</dbReference>
<dbReference type="Gene3D" id="3.30.70.330">
    <property type="match status" value="1"/>
</dbReference>
<dbReference type="GO" id="GO:1990904">
    <property type="term" value="C:ribonucleoprotein complex"/>
    <property type="evidence" value="ECO:0007669"/>
    <property type="project" value="UniProtKB-KW"/>
</dbReference>
<dbReference type="EMBL" id="KY083067">
    <property type="protein sequence ID" value="ARX96078.1"/>
    <property type="molecule type" value="Genomic_DNA"/>
</dbReference>
<name>A0A1Z1XB77_9RHOD</name>
<keyword evidence="8" id="KW-0150">Chloroplast</keyword>
<evidence type="ECO:0000256" key="6">
    <source>
        <dbReference type="HAMAP-Rule" id="MF_01369"/>
    </source>
</evidence>
<dbReference type="GeneID" id="33366750"/>
<evidence type="ECO:0000256" key="7">
    <source>
        <dbReference type="RuleBase" id="RU003934"/>
    </source>
</evidence>
<dbReference type="GO" id="GO:0005840">
    <property type="term" value="C:ribosome"/>
    <property type="evidence" value="ECO:0007669"/>
    <property type="project" value="UniProtKB-KW"/>
</dbReference>
<dbReference type="RefSeq" id="YP_009402725.1">
    <property type="nucleotide sequence ID" value="NC_035350.1"/>
</dbReference>
<dbReference type="SUPFAM" id="SSF54189">
    <property type="entry name" value="Ribosomal proteins S24e, L23 and L15e"/>
    <property type="match status" value="1"/>
</dbReference>
<evidence type="ECO:0000256" key="3">
    <source>
        <dbReference type="ARBA" id="ARBA00022884"/>
    </source>
</evidence>
<comment type="subunit">
    <text evidence="6">Part of the 50S ribosomal subunit.</text>
</comment>
<evidence type="ECO:0000256" key="2">
    <source>
        <dbReference type="ARBA" id="ARBA00022730"/>
    </source>
</evidence>
<protein>
    <recommendedName>
        <fullName evidence="6">Large ribosomal subunit protein uL23c</fullName>
    </recommendedName>
</protein>
<evidence type="ECO:0000256" key="5">
    <source>
        <dbReference type="ARBA" id="ARBA00023274"/>
    </source>
</evidence>
<keyword evidence="3 6" id="KW-0694">RNA-binding</keyword>
<dbReference type="InterPro" id="IPR012677">
    <property type="entry name" value="Nucleotide-bd_a/b_plait_sf"/>
</dbReference>
<reference evidence="8" key="1">
    <citation type="submission" date="2016-11" db="EMBL/GenBank/DDBJ databases">
        <title>Chloroplast genome of compsopogon caeruleus.</title>
        <authorList>
            <person name="Nan F."/>
        </authorList>
    </citation>
    <scope>NUCLEOTIDE SEQUENCE</scope>
</reference>
<keyword evidence="5 6" id="KW-0687">Ribonucleoprotein</keyword>
<dbReference type="NCBIfam" id="NF004363">
    <property type="entry name" value="PRK05738.2-4"/>
    <property type="match status" value="1"/>
</dbReference>
<geneLocation type="chloroplast" evidence="8"/>
<evidence type="ECO:0000256" key="1">
    <source>
        <dbReference type="ARBA" id="ARBA00006700"/>
    </source>
</evidence>
<dbReference type="HAMAP" id="MF_01369_B">
    <property type="entry name" value="Ribosomal_uL23_B"/>
    <property type="match status" value="1"/>
</dbReference>
<dbReference type="GO" id="GO:0006412">
    <property type="term" value="P:translation"/>
    <property type="evidence" value="ECO:0007669"/>
    <property type="project" value="UniProtKB-UniRule"/>
</dbReference>
<keyword evidence="2 6" id="KW-0699">rRNA-binding</keyword>
<keyword evidence="8" id="KW-0934">Plastid</keyword>
<comment type="similarity">
    <text evidence="1 6 7">Belongs to the universal ribosomal protein uL23 family.</text>
</comment>
<dbReference type="InterPro" id="IPR001014">
    <property type="entry name" value="Ribosomal_uL23_CS"/>
</dbReference>
<dbReference type="AlphaFoldDB" id="A0A1Z1XB77"/>
<organism evidence="8">
    <name type="scientific">Compsopogon caeruleus</name>
    <dbReference type="NCBI Taxonomy" id="31354"/>
    <lineage>
        <taxon>Eukaryota</taxon>
        <taxon>Rhodophyta</taxon>
        <taxon>Compsopogonophyceae</taxon>
        <taxon>Compsopogonales</taxon>
        <taxon>Compsopogonaceae</taxon>
        <taxon>Compsopogon</taxon>
    </lineage>
</organism>
<gene>
    <name evidence="6 8" type="primary">rpl23</name>
</gene>
<dbReference type="GO" id="GO:0009507">
    <property type="term" value="C:chloroplast"/>
    <property type="evidence" value="ECO:0007669"/>
    <property type="project" value="UniProtKB-SubCell"/>
</dbReference>
<dbReference type="InterPro" id="IPR012678">
    <property type="entry name" value="Ribosomal_uL23/eL15/eS24_sf"/>
</dbReference>
<sequence length="83" mass="9496">MTSKSTKLIEENCYSFAVDIKANKLIIKQAIEYLFEVSVISVNIINPPKKKRRIGKFIGNRSQYKKAYIRLAKGSSIKLFVTI</sequence>
<accession>A0A1Z1XB77</accession>
<evidence type="ECO:0000313" key="8">
    <source>
        <dbReference type="EMBL" id="ARX96078.1"/>
    </source>
</evidence>
<dbReference type="GO" id="GO:0003735">
    <property type="term" value="F:structural constituent of ribosome"/>
    <property type="evidence" value="ECO:0007669"/>
    <property type="project" value="InterPro"/>
</dbReference>
<keyword evidence="4 6" id="KW-0689">Ribosomal protein</keyword>
<comment type="subcellular location">
    <subcellularLocation>
        <location evidence="6">Plastid</location>
        <location evidence="6">Chloroplast</location>
    </subcellularLocation>
</comment>
<comment type="function">
    <text evidence="6">Binds to 23S rRNA.</text>
</comment>
<evidence type="ECO:0000256" key="4">
    <source>
        <dbReference type="ARBA" id="ARBA00022980"/>
    </source>
</evidence>
<dbReference type="PANTHER" id="PTHR11620">
    <property type="entry name" value="60S RIBOSOMAL PROTEIN L23A"/>
    <property type="match status" value="1"/>
</dbReference>
<dbReference type="PROSITE" id="PS00050">
    <property type="entry name" value="RIBOSOMAL_L23"/>
    <property type="match status" value="1"/>
</dbReference>